<keyword evidence="1" id="KW-0812">Transmembrane</keyword>
<feature type="domain" description="Lipoprotein-associated type-17" evidence="2">
    <location>
        <begin position="653"/>
        <end position="732"/>
    </location>
</feature>
<protein>
    <recommendedName>
        <fullName evidence="2">Lipoprotein-associated type-17 domain-containing protein</fullName>
    </recommendedName>
</protein>
<feature type="domain" description="Lipoprotein-associated type-17" evidence="2">
    <location>
        <begin position="437"/>
        <end position="519"/>
    </location>
</feature>
<name>A0A084U3N2_MALIO</name>
<keyword evidence="4" id="KW-1185">Reference proteome</keyword>
<evidence type="ECO:0000313" key="3">
    <source>
        <dbReference type="EMBL" id="KFB07568.1"/>
    </source>
</evidence>
<evidence type="ECO:0000259" key="2">
    <source>
        <dbReference type="Pfam" id="PF04200"/>
    </source>
</evidence>
<gene>
    <name evidence="3" type="ORF">P271_412</name>
</gene>
<dbReference type="Proteomes" id="UP000028523">
    <property type="component" value="Unassembled WGS sequence"/>
</dbReference>
<accession>A0A084U3N2</accession>
<evidence type="ECO:0000313" key="4">
    <source>
        <dbReference type="Proteomes" id="UP000028523"/>
    </source>
</evidence>
<organism evidence="3 4">
    <name type="scientific">Malacoplasma iowae DK-CPA</name>
    <dbReference type="NCBI Taxonomy" id="1394179"/>
    <lineage>
        <taxon>Bacteria</taxon>
        <taxon>Bacillati</taxon>
        <taxon>Mycoplasmatota</taxon>
        <taxon>Mycoplasmoidales</taxon>
        <taxon>Mycoplasmoidaceae</taxon>
        <taxon>Malacoplasma</taxon>
    </lineage>
</organism>
<evidence type="ECO:0000256" key="1">
    <source>
        <dbReference type="SAM" id="Phobius"/>
    </source>
</evidence>
<dbReference type="AlphaFoldDB" id="A0A084U3N2"/>
<keyword evidence="1" id="KW-0472">Membrane</keyword>
<proteinExistence type="predicted"/>
<dbReference type="InterPro" id="IPR007326">
    <property type="entry name" value="Lipoprotein-assoc_dom"/>
</dbReference>
<sequence>MAVFMKNKIKLMIASSIGISAIMVPSIISYTKNNNNSIGNLNTYKITNNDLTSTKDVNFLDKKSLENISTSIGPIVLKDNKTIESRDWYGYTNWSLDISTIDKTNNGSISVVDWEYLQKSDSLFLITSNSYLIKINATTGEVLASADKTNSEISNADRLGGIQYNDTLYVWNSKTTSTAIYSVDRNTLKKTGTTNNSNNFLTMNKLQKIIPIDVGYNIAVTTNGQENNQNTISKLKLTLVNDSLEPLVKNEKADSKSNVQELEITLSPGLEWDNIYIDGFYRSSTQSTLLFIDNKIYEVFLNKNTPNKSDIKLISNNDQANKAETNSPKSFNSSFIDSNNNVIFKRDGDKTISNLNSSNKISTPIDLNSANNNELKQIITNDTGNTNKLKVYGVPTEERKDINSANNIYLVDQGSNFATGFTSNIAKPTNFYNEKLELRTNDNITISNLLPSQLNISNFKIVGNGDQINNSNNDAKFVIDDRKGELSLTLLSTRNAWYSQFSSVKTKTYLHYKNTGFKKLEGAVVWAKQVFENLYKKYTPGQITEELLDKNAELIMPSSNITTSNGYSNISRKFLIVERKDNTGEIKVEGTFTYTDKYNTTINYTLNPQSFTVKKATQNDYKFEFYGQGTEGNGNGQDITNLPAIDINQITGNQALDSLKKYIPSFINPDQDLLADAFIKTQDSYPIAKGLRNIYLKDWDNENGTVTVTVDYVGLDNKIPSSFARKFTGFKTFNQSRIDFKGNKVKKEDVPTNITSLFSDDTTYINIKDVYPEYADKISDEVNDLAKTYSDGVAALAAMGYSPIAEVKHSDNGAQYGFLQVELDYTRESTQDRKRLPKSFQDKFGLKDGKISQVYFGFLPVSTRFGISLKSYYSPEVQNIVNNYNVESLVDYNDLLKTLDYKGFLNDEIKIQNRSWDGEKLNFEVTGKSAKYPSVVSTYNFTIDWAPKFASIRERNLILAVSLTLAGIGVVAFGIGAYILRKNKIRRLLK</sequence>
<dbReference type="Pfam" id="PF04200">
    <property type="entry name" value="Lipoprotein_17"/>
    <property type="match status" value="2"/>
</dbReference>
<feature type="transmembrane region" description="Helical" evidence="1">
    <location>
        <begin position="957"/>
        <end position="980"/>
    </location>
</feature>
<comment type="caution">
    <text evidence="3">The sequence shown here is derived from an EMBL/GenBank/DDBJ whole genome shotgun (WGS) entry which is preliminary data.</text>
</comment>
<reference evidence="3 4" key="1">
    <citation type="journal article" date="2014" name="PLoS ONE">
        <title>Reduction of Hydrogen Peroxide Accumulation and Toxicity by a Catalase from Mycoplasma iowae.</title>
        <authorList>
            <person name="Pritchard R.E."/>
            <person name="Prassinos A.J."/>
            <person name="Osborne J.D."/>
            <person name="Raviv Z."/>
            <person name="Balish M.F."/>
        </authorList>
    </citation>
    <scope>NUCLEOTIDE SEQUENCE [LARGE SCALE GENOMIC DNA]</scope>
    <source>
        <strain evidence="3 4">DK-CPA</strain>
    </source>
</reference>
<dbReference type="EMBL" id="AWQU01000077">
    <property type="protein sequence ID" value="KFB07568.1"/>
    <property type="molecule type" value="Genomic_DNA"/>
</dbReference>
<keyword evidence="1" id="KW-1133">Transmembrane helix</keyword>